<proteinExistence type="predicted"/>
<protein>
    <submittedName>
        <fullName evidence="1">DNA mismatch repair protein MutL</fullName>
    </submittedName>
</protein>
<gene>
    <name evidence="1" type="primary">mutL_1</name>
    <name evidence="1" type="ORF">IBLFYP30_00890</name>
</gene>
<organism evidence="1">
    <name type="scientific">Intestinibacter bartlettii</name>
    <dbReference type="NCBI Taxonomy" id="261299"/>
    <lineage>
        <taxon>Bacteria</taxon>
        <taxon>Bacillati</taxon>
        <taxon>Bacillota</taxon>
        <taxon>Clostridia</taxon>
        <taxon>Peptostreptococcales</taxon>
        <taxon>Peptostreptococcaceae</taxon>
        <taxon>Intestinibacter</taxon>
    </lineage>
</organism>
<dbReference type="SUPFAM" id="SSF55874">
    <property type="entry name" value="ATPase domain of HSP90 chaperone/DNA topoisomerase II/histidine kinase"/>
    <property type="match status" value="1"/>
</dbReference>
<name>A0A6N2YPD2_9FIRM</name>
<accession>A0A6N2YPD2</accession>
<dbReference type="Pfam" id="PF13589">
    <property type="entry name" value="HATPase_c_3"/>
    <property type="match status" value="1"/>
</dbReference>
<dbReference type="Gene3D" id="3.30.565.10">
    <property type="entry name" value="Histidine kinase-like ATPase, C-terminal domain"/>
    <property type="match status" value="1"/>
</dbReference>
<dbReference type="EMBL" id="CACRUE010000006">
    <property type="protein sequence ID" value="VYT67678.1"/>
    <property type="molecule type" value="Genomic_DNA"/>
</dbReference>
<dbReference type="InterPro" id="IPR036890">
    <property type="entry name" value="HATPase_C_sf"/>
</dbReference>
<dbReference type="AlphaFoldDB" id="A0A6N2YPD2"/>
<dbReference type="RefSeq" id="WP_024036940.1">
    <property type="nucleotide sequence ID" value="NZ_CACRUE010000006.1"/>
</dbReference>
<sequence>MFEKESIPFAPMLIESMRSLGYSFESAIADIIDNSISAKASKIELFLPPGENPYLIIFDNGTGMDAKEIEEAMRYGSKNPLDRRTKNDLGRFGLGLKSASLSQCRKLTVVSKKNNKVAAFSWDLDYIKSSQSWNIIGYDIDEIKKLPRIELFDNVDSGTYVLLQEFDRVKSSAKDLSRTITENMIKTEEHLSLVFHRYLEGKVSIYINNLKIEPKDPFLTKHKKTQSKREQSFTIDGSKIKVKPYILPYINYLTKEDIKKVGSKERLRNEQGFYIYRNKRLIIWGTWFRMETKGELSKLARIRVDIPNSLDYMWNIDIKKSSANLPDKIKNNLYNCIKESVVSSEAVHQYRGRKQKENEDITYIWDRIKTRDGYEYKINRKIPQIELLKDSLDEKQFSLLEKTLVYIENNFPVNALYLDATKGDISQNKEKVEEDSEIEQLYNDVLMQIEFGKEYGMSKKEIIKLFMISEPYCNYKRLMVKLEGMLNDE</sequence>
<evidence type="ECO:0000313" key="1">
    <source>
        <dbReference type="EMBL" id="VYT67678.1"/>
    </source>
</evidence>
<reference evidence="1" key="1">
    <citation type="submission" date="2019-11" db="EMBL/GenBank/DDBJ databases">
        <authorList>
            <person name="Feng L."/>
        </authorList>
    </citation>
    <scope>NUCLEOTIDE SEQUENCE</scope>
    <source>
        <strain evidence="1">IbartlettiiLFYP30</strain>
    </source>
</reference>